<evidence type="ECO:0000256" key="7">
    <source>
        <dbReference type="SAM" id="MobiDB-lite"/>
    </source>
</evidence>
<reference evidence="10 11" key="1">
    <citation type="submission" date="2020-08" db="EMBL/GenBank/DDBJ databases">
        <title>Sequencing the genomes of 1000 actinobacteria strains.</title>
        <authorList>
            <person name="Klenk H.-P."/>
        </authorList>
    </citation>
    <scope>NUCLEOTIDE SEQUENCE [LARGE SCALE GENOMIC DNA]</scope>
    <source>
        <strain evidence="10 11">DSM 23040</strain>
    </source>
</reference>
<dbReference type="Pfam" id="PF07690">
    <property type="entry name" value="MFS_1"/>
    <property type="match status" value="1"/>
</dbReference>
<accession>A0A839QW64</accession>
<evidence type="ECO:0000313" key="10">
    <source>
        <dbReference type="EMBL" id="MBB3023020.1"/>
    </source>
</evidence>
<dbReference type="RefSeq" id="WP_343064053.1">
    <property type="nucleotide sequence ID" value="NZ_JACHWP010000002.1"/>
</dbReference>
<dbReference type="AlphaFoldDB" id="A0A839QW64"/>
<feature type="transmembrane region" description="Helical" evidence="8">
    <location>
        <begin position="179"/>
        <end position="199"/>
    </location>
</feature>
<dbReference type="InterPro" id="IPR020846">
    <property type="entry name" value="MFS_dom"/>
</dbReference>
<dbReference type="GO" id="GO:0005886">
    <property type="term" value="C:plasma membrane"/>
    <property type="evidence" value="ECO:0007669"/>
    <property type="project" value="UniProtKB-SubCell"/>
</dbReference>
<feature type="transmembrane region" description="Helical" evidence="8">
    <location>
        <begin position="314"/>
        <end position="338"/>
    </location>
</feature>
<dbReference type="SUPFAM" id="SSF103473">
    <property type="entry name" value="MFS general substrate transporter"/>
    <property type="match status" value="1"/>
</dbReference>
<feature type="transmembrane region" description="Helical" evidence="8">
    <location>
        <begin position="220"/>
        <end position="241"/>
    </location>
</feature>
<keyword evidence="11" id="KW-1185">Reference proteome</keyword>
<protein>
    <submittedName>
        <fullName evidence="10">NNP family nitrate/nitrite transporter-like MFS transporter</fullName>
    </submittedName>
</protein>
<evidence type="ECO:0000256" key="3">
    <source>
        <dbReference type="ARBA" id="ARBA00022692"/>
    </source>
</evidence>
<feature type="transmembrane region" description="Helical" evidence="8">
    <location>
        <begin position="261"/>
        <end position="279"/>
    </location>
</feature>
<dbReference type="PROSITE" id="PS50850">
    <property type="entry name" value="MFS"/>
    <property type="match status" value="1"/>
</dbReference>
<dbReference type="InterPro" id="IPR044772">
    <property type="entry name" value="NO3_transporter"/>
</dbReference>
<dbReference type="InterPro" id="IPR036259">
    <property type="entry name" value="MFS_trans_sf"/>
</dbReference>
<proteinExistence type="inferred from homology"/>
<organism evidence="10 11">
    <name type="scientific">Helcobacillus massiliensis</name>
    <dbReference type="NCBI Taxonomy" id="521392"/>
    <lineage>
        <taxon>Bacteria</taxon>
        <taxon>Bacillati</taxon>
        <taxon>Actinomycetota</taxon>
        <taxon>Actinomycetes</taxon>
        <taxon>Micrococcales</taxon>
        <taxon>Dermabacteraceae</taxon>
        <taxon>Helcobacillus</taxon>
    </lineage>
</organism>
<gene>
    <name evidence="10" type="ORF">FHX50_001303</name>
</gene>
<keyword evidence="6 8" id="KW-0472">Membrane</keyword>
<comment type="similarity">
    <text evidence="2">Belongs to the major facilitator superfamily. Nitrate/nitrite porter (TC 2.A.1.8) family.</text>
</comment>
<dbReference type="GO" id="GO:0015112">
    <property type="term" value="F:nitrate transmembrane transporter activity"/>
    <property type="evidence" value="ECO:0007669"/>
    <property type="project" value="InterPro"/>
</dbReference>
<keyword evidence="5" id="KW-0534">Nitrate assimilation</keyword>
<comment type="caution">
    <text evidence="10">The sequence shown here is derived from an EMBL/GenBank/DDBJ whole genome shotgun (WGS) entry which is preliminary data.</text>
</comment>
<evidence type="ECO:0000259" key="9">
    <source>
        <dbReference type="PROSITE" id="PS50850"/>
    </source>
</evidence>
<dbReference type="GO" id="GO:0042128">
    <property type="term" value="P:nitrate assimilation"/>
    <property type="evidence" value="ECO:0007669"/>
    <property type="project" value="UniProtKB-KW"/>
</dbReference>
<feature type="transmembrane region" description="Helical" evidence="8">
    <location>
        <begin position="26"/>
        <end position="49"/>
    </location>
</feature>
<evidence type="ECO:0000313" key="11">
    <source>
        <dbReference type="Proteomes" id="UP000568050"/>
    </source>
</evidence>
<sequence length="424" mass="43602">MTASPSLRPSGSTATPLDEHARDRTFMLLMATVGFAINFWAWALLSPLAATVIKKGLTTDAALLVAVPVLVGSIGRIPIGALTDRFGGRLMFPLISVITIVPVLFLGFFGFTSYAALLVGGFFLGIAGTTFAIGVPYVNSWYPPKSRGTALGIYGMGMGGTAVSAFTTVRIFQGLGEKAPFLIAATALLIYAVLAYLLMRNAPGWKPKTGSMIANTLGTTKLLVTWQACFLYALSFGGYVAFSVYLPTFLINAYGLGAEDAALRMGGFVIIAVFMRAVGGQLSDRFGPVRTLVVANTIVAVMALIVAATGELTLVGTFAFLVMAMALGTGSGAVFGLVGQAADPAQVGSVTGFVGAAGGLGGFVPPLLLGSLWNSTGSYAIGLILLALTALVAVGVAIWTGRTGRAAADDPDADAAPATTTKEQ</sequence>
<dbReference type="InterPro" id="IPR011701">
    <property type="entry name" value="MFS"/>
</dbReference>
<comment type="subcellular location">
    <subcellularLocation>
        <location evidence="1">Cell membrane</location>
        <topology evidence="1">Multi-pass membrane protein</topology>
    </subcellularLocation>
</comment>
<dbReference type="Proteomes" id="UP000568050">
    <property type="component" value="Unassembled WGS sequence"/>
</dbReference>
<evidence type="ECO:0000256" key="5">
    <source>
        <dbReference type="ARBA" id="ARBA00023063"/>
    </source>
</evidence>
<dbReference type="PANTHER" id="PTHR23515">
    <property type="entry name" value="HIGH-AFFINITY NITRATE TRANSPORTER 2.3"/>
    <property type="match status" value="1"/>
</dbReference>
<evidence type="ECO:0000256" key="8">
    <source>
        <dbReference type="SAM" id="Phobius"/>
    </source>
</evidence>
<dbReference type="EMBL" id="JACHWP010000002">
    <property type="protein sequence ID" value="MBB3023020.1"/>
    <property type="molecule type" value="Genomic_DNA"/>
</dbReference>
<dbReference type="Gene3D" id="1.20.1250.20">
    <property type="entry name" value="MFS general substrate transporter like domains"/>
    <property type="match status" value="1"/>
</dbReference>
<feature type="region of interest" description="Disordered" evidence="7">
    <location>
        <begin position="405"/>
        <end position="424"/>
    </location>
</feature>
<feature type="transmembrane region" description="Helical" evidence="8">
    <location>
        <begin position="350"/>
        <end position="373"/>
    </location>
</feature>
<feature type="transmembrane region" description="Helical" evidence="8">
    <location>
        <begin position="151"/>
        <end position="173"/>
    </location>
</feature>
<feature type="transmembrane region" description="Helical" evidence="8">
    <location>
        <begin position="379"/>
        <end position="399"/>
    </location>
</feature>
<evidence type="ECO:0000256" key="2">
    <source>
        <dbReference type="ARBA" id="ARBA00008432"/>
    </source>
</evidence>
<feature type="transmembrane region" description="Helical" evidence="8">
    <location>
        <begin position="61"/>
        <end position="79"/>
    </location>
</feature>
<evidence type="ECO:0000256" key="4">
    <source>
        <dbReference type="ARBA" id="ARBA00022989"/>
    </source>
</evidence>
<dbReference type="CDD" id="cd17341">
    <property type="entry name" value="MFS_NRT2_like"/>
    <property type="match status" value="1"/>
</dbReference>
<feature type="transmembrane region" description="Helical" evidence="8">
    <location>
        <begin position="117"/>
        <end position="139"/>
    </location>
</feature>
<keyword evidence="3 8" id="KW-0812">Transmembrane</keyword>
<feature type="transmembrane region" description="Helical" evidence="8">
    <location>
        <begin position="91"/>
        <end position="111"/>
    </location>
</feature>
<evidence type="ECO:0000256" key="1">
    <source>
        <dbReference type="ARBA" id="ARBA00004651"/>
    </source>
</evidence>
<feature type="domain" description="Major facilitator superfamily (MFS) profile" evidence="9">
    <location>
        <begin position="26"/>
        <end position="405"/>
    </location>
</feature>
<evidence type="ECO:0000256" key="6">
    <source>
        <dbReference type="ARBA" id="ARBA00023136"/>
    </source>
</evidence>
<feature type="transmembrane region" description="Helical" evidence="8">
    <location>
        <begin position="291"/>
        <end position="308"/>
    </location>
</feature>
<keyword evidence="4 8" id="KW-1133">Transmembrane helix</keyword>
<name>A0A839QW64_9MICO</name>